<comment type="caution">
    <text evidence="14">The sequence shown here is derived from an EMBL/GenBank/DDBJ whole genome shotgun (WGS) entry which is preliminary data.</text>
</comment>
<keyword evidence="3 11" id="KW-0436">Ligase</keyword>
<dbReference type="PRINTS" id="PR00980">
    <property type="entry name" value="TRNASYNTHALA"/>
</dbReference>
<dbReference type="PROSITE" id="PS50860">
    <property type="entry name" value="AA_TRNA_LIGASE_II_ALA"/>
    <property type="match status" value="1"/>
</dbReference>
<evidence type="ECO:0000256" key="5">
    <source>
        <dbReference type="ARBA" id="ARBA00022741"/>
    </source>
</evidence>
<evidence type="ECO:0000256" key="1">
    <source>
        <dbReference type="ARBA" id="ARBA00008226"/>
    </source>
</evidence>
<comment type="domain">
    <text evidence="11">Consists of three domains; the N-terminal catalytic domain, the editing domain and the C-terminal C-Ala domain. The editing domain removes incorrectly charged amino acids, while the C-Ala domain, along with tRNA(Ala), serves as a bridge to cooperatively bring together the editing and aminoacylation centers thus stimulating deacylation of misacylated tRNAs.</text>
</comment>
<keyword evidence="12" id="KW-0175">Coiled coil</keyword>
<dbReference type="Pfam" id="PF02272">
    <property type="entry name" value="DHHA1"/>
    <property type="match status" value="1"/>
</dbReference>
<comment type="cofactor">
    <cofactor evidence="11">
        <name>Zn(2+)</name>
        <dbReference type="ChEBI" id="CHEBI:29105"/>
    </cofactor>
    <text evidence="11">Binds 1 zinc ion per subunit.</text>
</comment>
<dbReference type="InterPro" id="IPR018163">
    <property type="entry name" value="Thr/Ala-tRNA-synth_IIc_edit"/>
</dbReference>
<feature type="binding site" evidence="11">
    <location>
        <position position="566"/>
    </location>
    <ligand>
        <name>Zn(2+)</name>
        <dbReference type="ChEBI" id="CHEBI:29105"/>
    </ligand>
</feature>
<comment type="similarity">
    <text evidence="1 11">Belongs to the class-II aminoacyl-tRNA synthetase family.</text>
</comment>
<feature type="binding site" evidence="11">
    <location>
        <position position="675"/>
    </location>
    <ligand>
        <name>Zn(2+)</name>
        <dbReference type="ChEBI" id="CHEBI:29105"/>
    </ligand>
</feature>
<dbReference type="RefSeq" id="WP_386737798.1">
    <property type="nucleotide sequence ID" value="NZ_JBHRXI010000049.1"/>
</dbReference>
<organism evidence="14 15">
    <name type="scientific">Lutimaribacter marinistellae</name>
    <dbReference type="NCBI Taxonomy" id="1820329"/>
    <lineage>
        <taxon>Bacteria</taxon>
        <taxon>Pseudomonadati</taxon>
        <taxon>Pseudomonadota</taxon>
        <taxon>Alphaproteobacteria</taxon>
        <taxon>Rhodobacterales</taxon>
        <taxon>Roseobacteraceae</taxon>
        <taxon>Lutimaribacter</taxon>
    </lineage>
</organism>
<evidence type="ECO:0000256" key="4">
    <source>
        <dbReference type="ARBA" id="ARBA00022723"/>
    </source>
</evidence>
<dbReference type="NCBIfam" id="TIGR00344">
    <property type="entry name" value="alaS"/>
    <property type="match status" value="1"/>
</dbReference>
<dbReference type="EC" id="6.1.1.7" evidence="11"/>
<keyword evidence="10 11" id="KW-0030">Aminoacyl-tRNA synthetase</keyword>
<dbReference type="CDD" id="cd00673">
    <property type="entry name" value="AlaRS_core"/>
    <property type="match status" value="1"/>
</dbReference>
<dbReference type="InterPro" id="IPR018164">
    <property type="entry name" value="Ala-tRNA-synth_IIc_N"/>
</dbReference>
<keyword evidence="11" id="KW-0963">Cytoplasm</keyword>
<keyword evidence="15" id="KW-1185">Reference proteome</keyword>
<name>A0ABV7TNG8_9RHOB</name>
<dbReference type="SMART" id="SM00863">
    <property type="entry name" value="tRNA_SAD"/>
    <property type="match status" value="1"/>
</dbReference>
<comment type="catalytic activity">
    <reaction evidence="11">
        <text>tRNA(Ala) + L-alanine + ATP = L-alanyl-tRNA(Ala) + AMP + diphosphate</text>
        <dbReference type="Rhea" id="RHEA:12540"/>
        <dbReference type="Rhea" id="RHEA-COMP:9657"/>
        <dbReference type="Rhea" id="RHEA-COMP:9923"/>
        <dbReference type="ChEBI" id="CHEBI:30616"/>
        <dbReference type="ChEBI" id="CHEBI:33019"/>
        <dbReference type="ChEBI" id="CHEBI:57972"/>
        <dbReference type="ChEBI" id="CHEBI:78442"/>
        <dbReference type="ChEBI" id="CHEBI:78497"/>
        <dbReference type="ChEBI" id="CHEBI:456215"/>
        <dbReference type="EC" id="6.1.1.7"/>
    </reaction>
</comment>
<keyword evidence="6 11" id="KW-0862">Zinc</keyword>
<dbReference type="Gene3D" id="6.10.250.550">
    <property type="match status" value="1"/>
</dbReference>
<keyword evidence="9 11" id="KW-0648">Protein biosynthesis</keyword>
<keyword evidence="5 11" id="KW-0547">Nucleotide-binding</keyword>
<keyword evidence="7 11" id="KW-0067">ATP-binding</keyword>
<comment type="function">
    <text evidence="11">Catalyzes the attachment of alanine to tRNA(Ala) in a two-step reaction: alanine is first activated by ATP to form Ala-AMP and then transferred to the acceptor end of tRNA(Ala). Also edits incorrectly charged Ser-tRNA(Ala) and Gly-tRNA(Ala) via its editing domain.</text>
</comment>
<protein>
    <recommendedName>
        <fullName evidence="11">Alanine--tRNA ligase</fullName>
        <ecNumber evidence="11">6.1.1.7</ecNumber>
    </recommendedName>
    <alternativeName>
        <fullName evidence="11">Alanyl-tRNA synthetase</fullName>
        <shortName evidence="11">AlaRS</shortName>
    </alternativeName>
</protein>
<comment type="subcellular location">
    <subcellularLocation>
        <location evidence="11">Cytoplasm</location>
    </subcellularLocation>
</comment>
<evidence type="ECO:0000256" key="6">
    <source>
        <dbReference type="ARBA" id="ARBA00022833"/>
    </source>
</evidence>
<dbReference type="PANTHER" id="PTHR11777:SF9">
    <property type="entry name" value="ALANINE--TRNA LIGASE, CYTOPLASMIC"/>
    <property type="match status" value="1"/>
</dbReference>
<evidence type="ECO:0000256" key="3">
    <source>
        <dbReference type="ARBA" id="ARBA00022598"/>
    </source>
</evidence>
<dbReference type="PANTHER" id="PTHR11777">
    <property type="entry name" value="ALANYL-TRNA SYNTHETASE"/>
    <property type="match status" value="1"/>
</dbReference>
<keyword evidence="4 11" id="KW-0479">Metal-binding</keyword>
<feature type="coiled-coil region" evidence="12">
    <location>
        <begin position="713"/>
        <end position="761"/>
    </location>
</feature>
<dbReference type="SUPFAM" id="SSF55186">
    <property type="entry name" value="ThrRS/AlaRS common domain"/>
    <property type="match status" value="1"/>
</dbReference>
<reference evidence="15" key="1">
    <citation type="journal article" date="2019" name="Int. J. Syst. Evol. Microbiol.">
        <title>The Global Catalogue of Microorganisms (GCM) 10K type strain sequencing project: providing services to taxonomists for standard genome sequencing and annotation.</title>
        <authorList>
            <consortium name="The Broad Institute Genomics Platform"/>
            <consortium name="The Broad Institute Genome Sequencing Center for Infectious Disease"/>
            <person name="Wu L."/>
            <person name="Ma J."/>
        </authorList>
    </citation>
    <scope>NUCLEOTIDE SEQUENCE [LARGE SCALE GENOMIC DNA]</scope>
    <source>
        <strain evidence="15">KCTC 42911</strain>
    </source>
</reference>
<keyword evidence="8 11" id="KW-0694">RNA-binding</keyword>
<dbReference type="InterPro" id="IPR002318">
    <property type="entry name" value="Ala-tRNA-lgiase_IIc"/>
</dbReference>
<evidence type="ECO:0000259" key="13">
    <source>
        <dbReference type="PROSITE" id="PS50860"/>
    </source>
</evidence>
<dbReference type="Gene3D" id="3.10.310.40">
    <property type="match status" value="1"/>
</dbReference>
<evidence type="ECO:0000256" key="12">
    <source>
        <dbReference type="SAM" id="Coils"/>
    </source>
</evidence>
<dbReference type="InterPro" id="IPR009000">
    <property type="entry name" value="Transl_B-barrel_sf"/>
</dbReference>
<dbReference type="GO" id="GO:0004813">
    <property type="term" value="F:alanine-tRNA ligase activity"/>
    <property type="evidence" value="ECO:0007669"/>
    <property type="project" value="UniProtKB-EC"/>
</dbReference>
<proteinExistence type="inferred from homology"/>
<dbReference type="InterPro" id="IPR050058">
    <property type="entry name" value="Ala-tRNA_ligase"/>
</dbReference>
<dbReference type="InterPro" id="IPR045864">
    <property type="entry name" value="aa-tRNA-synth_II/BPL/LPL"/>
</dbReference>
<accession>A0ABV7TNG8</accession>
<dbReference type="InterPro" id="IPR012947">
    <property type="entry name" value="tRNA_SAD"/>
</dbReference>
<dbReference type="Gene3D" id="3.30.54.20">
    <property type="match status" value="1"/>
</dbReference>
<evidence type="ECO:0000256" key="2">
    <source>
        <dbReference type="ARBA" id="ARBA00022555"/>
    </source>
</evidence>
<dbReference type="InterPro" id="IPR003156">
    <property type="entry name" value="DHHA1_dom"/>
</dbReference>
<evidence type="ECO:0000256" key="8">
    <source>
        <dbReference type="ARBA" id="ARBA00022884"/>
    </source>
</evidence>
<dbReference type="InterPro" id="IPR018165">
    <property type="entry name" value="Ala-tRNA-synth_IIc_core"/>
</dbReference>
<sequence length="883" mass="95439">MPTLNDIRSTFLDFFARNGHEVVDSSPLVPRNDPTLMFVNSGMVQFKNLFTGVEHRDYNRATTAQKCVRAGGKHNDLDNVGYTARHHTFFEMLGNFSFGDYFKEEAIPFAWELVTRDFDIDPKRLYTTVYHTDDEAFEIWKKVGVPEDRIIRIATSDNFWQMGPTGPCGPCTEIFYDHGEHIWGGPPGSPEEDGDRFIEIWNVVFMQNEQFEDGSMRPLDMQSIDTGMGLERIGALLQGKHDNYDTDLMRSLIEASADATSSDPDGPGKTHHRVIADHLRSTSFLMADGVMPSNDGRGYVLRRIMRRAMRHAHLLGAKDPLMHRLVPALVRQMGAAYPELGRAQALIEETLKLEETRFKATLDRGLRLLDDELGVLPEGTRLPGETAFKLYDTYGFPLDLTQDALREKGREVDIEGFDAAMAEQKAKARAAWAGSGEAADATVWFDIADEKGATDFLGYDTESAEGQILALVLDGDRVEEAGQGASVQIALNQSPFYAEAGGQVGDTGTIRTESGVARVTDTRKSAGVFIHFAEIVEGTVRTGDAAQLEVDHARRTAIRANHSATHLLHEALRECLGDHVAQRGSLNAEERLRFDFSHTKALSADELASVERDVNAYIRQNAPVETRIMTPDDARAIGAQALFGEKYGEEVRVVSMGRAATGKGSDGQTYSIELCGGTHVTRTGDIGAFVLLGDSASSAGVRRIEALTGDEAMRHLSGQAARLSEVAAELKAQPDDVPARIKALLDERKALQNEVAQLRRELAMSGGGQAGPEAREVNGIKFIAQVLSGVTGKDLPALIDEMKARVVSGAVLLIADTGGKAAVAAGVTDDLTGRVSAVDLVKAAVAELGGKGGGGRPDMAQGGGKDAGNADAAIKAAEAAMGG</sequence>
<dbReference type="Pfam" id="PF01411">
    <property type="entry name" value="tRNA-synt_2c"/>
    <property type="match status" value="1"/>
</dbReference>
<dbReference type="HAMAP" id="MF_00036_B">
    <property type="entry name" value="Ala_tRNA_synth_B"/>
    <property type="match status" value="1"/>
</dbReference>
<dbReference type="Gene3D" id="3.30.930.10">
    <property type="entry name" value="Bira Bifunctional Protein, Domain 2"/>
    <property type="match status" value="1"/>
</dbReference>
<evidence type="ECO:0000256" key="7">
    <source>
        <dbReference type="ARBA" id="ARBA00022840"/>
    </source>
</evidence>
<evidence type="ECO:0000313" key="15">
    <source>
        <dbReference type="Proteomes" id="UP001595629"/>
    </source>
</evidence>
<feature type="domain" description="Alanyl-transfer RNA synthetases family profile" evidence="13">
    <location>
        <begin position="2"/>
        <end position="718"/>
    </location>
</feature>
<dbReference type="Proteomes" id="UP001595629">
    <property type="component" value="Unassembled WGS sequence"/>
</dbReference>
<dbReference type="InterPro" id="IPR018162">
    <property type="entry name" value="Ala-tRNA-ligase_IIc_anticod-bd"/>
</dbReference>
<dbReference type="SUPFAM" id="SSF50447">
    <property type="entry name" value="Translation proteins"/>
    <property type="match status" value="1"/>
</dbReference>
<evidence type="ECO:0000256" key="11">
    <source>
        <dbReference type="HAMAP-Rule" id="MF_00036"/>
    </source>
</evidence>
<gene>
    <name evidence="11 14" type="primary">alaS</name>
    <name evidence="14" type="ORF">ACFORG_22315</name>
</gene>
<evidence type="ECO:0000256" key="10">
    <source>
        <dbReference type="ARBA" id="ARBA00023146"/>
    </source>
</evidence>
<feature type="binding site" evidence="11">
    <location>
        <position position="679"/>
    </location>
    <ligand>
        <name>Zn(2+)</name>
        <dbReference type="ChEBI" id="CHEBI:29105"/>
    </ligand>
</feature>
<dbReference type="EMBL" id="JBHRXI010000049">
    <property type="protein sequence ID" value="MFC3616487.1"/>
    <property type="molecule type" value="Genomic_DNA"/>
</dbReference>
<evidence type="ECO:0000313" key="14">
    <source>
        <dbReference type="EMBL" id="MFC3616487.1"/>
    </source>
</evidence>
<dbReference type="Gene3D" id="2.40.30.130">
    <property type="match status" value="1"/>
</dbReference>
<keyword evidence="2 11" id="KW-0820">tRNA-binding</keyword>
<dbReference type="Pfam" id="PF07973">
    <property type="entry name" value="tRNA_SAD"/>
    <property type="match status" value="1"/>
</dbReference>
<feature type="binding site" evidence="11">
    <location>
        <position position="562"/>
    </location>
    <ligand>
        <name>Zn(2+)</name>
        <dbReference type="ChEBI" id="CHEBI:29105"/>
    </ligand>
</feature>
<dbReference type="SUPFAM" id="SSF101353">
    <property type="entry name" value="Putative anticodon-binding domain of alanyl-tRNA synthetase (AlaRS)"/>
    <property type="match status" value="1"/>
</dbReference>
<dbReference type="InterPro" id="IPR023033">
    <property type="entry name" value="Ala_tRNA_ligase_euk/bac"/>
</dbReference>
<dbReference type="Gene3D" id="3.30.980.10">
    <property type="entry name" value="Threonyl-trna Synthetase, Chain A, domain 2"/>
    <property type="match status" value="1"/>
</dbReference>
<dbReference type="SUPFAM" id="SSF55681">
    <property type="entry name" value="Class II aaRS and biotin synthetases"/>
    <property type="match status" value="1"/>
</dbReference>
<evidence type="ECO:0000256" key="9">
    <source>
        <dbReference type="ARBA" id="ARBA00022917"/>
    </source>
</evidence>